<dbReference type="PROSITE" id="PS50600">
    <property type="entry name" value="ULP_PROTEASE"/>
    <property type="match status" value="1"/>
</dbReference>
<evidence type="ECO:0000256" key="4">
    <source>
        <dbReference type="SAM" id="MobiDB-lite"/>
    </source>
</evidence>
<dbReference type="InterPro" id="IPR038765">
    <property type="entry name" value="Papain-like_cys_pep_sf"/>
</dbReference>
<accession>A0A811PHQ4</accession>
<comment type="similarity">
    <text evidence="1">Belongs to the peptidase C48 family.</text>
</comment>
<feature type="domain" description="Ubiquitin-like protease family profile" evidence="5">
    <location>
        <begin position="151"/>
        <end position="340"/>
    </location>
</feature>
<dbReference type="GO" id="GO:0006508">
    <property type="term" value="P:proteolysis"/>
    <property type="evidence" value="ECO:0007669"/>
    <property type="project" value="UniProtKB-KW"/>
</dbReference>
<dbReference type="Pfam" id="PF02902">
    <property type="entry name" value="Peptidase_C48"/>
    <property type="match status" value="1"/>
</dbReference>
<gene>
    <name evidence="6" type="ORF">NCGR_LOCUS27298</name>
</gene>
<sequence length="628" mass="71085">MTVIDSYLMPCTSSTLNKEAVMLTRNMDLITKFDWSKIVYEDLREAVLRWHAEKDKPPPKKPRRTRPTRTLHGCCMVPMLKSRSRTYYESLLQLKAADVAEAIPVDRSQRKTAALAKARVHVPRGTQLDAEIGSLLDGSLLEGCNSRADQIGVKSLYSQHVLQKLDSSGQHAILDFHDHSVAEDVFVKCFKPTGYMDSSVMSAQFMLWKFEWKAEKKPYIIVSEGNGNTLELNLSDILKKELDGSIEGTSQVFVPIQDPDQNHWFLLVIDIEGKCGWVLNSNPRRSVYYCAMGVFEAACGCLLEMGVQTSLWPLSFMRGLAVQEHDFDCGIHVLMYIDGFERKDIYGHDKEMVCMYRQKTAVDLIYNKANRVRPNVGMAAGDSSSLVVSRSALESVQGEAVPTIGSALESVQGEAVPTVPEQQEFTSESSSRAEDTSHKRKAEKAFTECLMYDEENGKKARIFLAPQDYEKNPEKFKENIAKTLPASFWSSFDMIFLPVLHGNDWIVYCASNRVSNAVSFREREHCAETRQGQRKSIMMALQTAIYERYTKKQRFVERTVECPDYAEDLTDTPHKIGLLALHFMECFTGLPFEPCLEGYDTAVLDYLLFHGKNTSKFPKTCSDVLEDL</sequence>
<comment type="caution">
    <text evidence="6">The sequence shown here is derived from an EMBL/GenBank/DDBJ whole genome shotgun (WGS) entry which is preliminary data.</text>
</comment>
<organism evidence="6 7">
    <name type="scientific">Miscanthus lutarioriparius</name>
    <dbReference type="NCBI Taxonomy" id="422564"/>
    <lineage>
        <taxon>Eukaryota</taxon>
        <taxon>Viridiplantae</taxon>
        <taxon>Streptophyta</taxon>
        <taxon>Embryophyta</taxon>
        <taxon>Tracheophyta</taxon>
        <taxon>Spermatophyta</taxon>
        <taxon>Magnoliopsida</taxon>
        <taxon>Liliopsida</taxon>
        <taxon>Poales</taxon>
        <taxon>Poaceae</taxon>
        <taxon>PACMAD clade</taxon>
        <taxon>Panicoideae</taxon>
        <taxon>Andropogonodae</taxon>
        <taxon>Andropogoneae</taxon>
        <taxon>Saccharinae</taxon>
        <taxon>Miscanthus</taxon>
    </lineage>
</organism>
<dbReference type="GO" id="GO:0008234">
    <property type="term" value="F:cysteine-type peptidase activity"/>
    <property type="evidence" value="ECO:0007669"/>
    <property type="project" value="InterPro"/>
</dbReference>
<dbReference type="Proteomes" id="UP000604825">
    <property type="component" value="Unassembled WGS sequence"/>
</dbReference>
<dbReference type="EMBL" id="CAJGYO010000007">
    <property type="protein sequence ID" value="CAD6241560.1"/>
    <property type="molecule type" value="Genomic_DNA"/>
</dbReference>
<proteinExistence type="inferred from homology"/>
<evidence type="ECO:0000313" key="6">
    <source>
        <dbReference type="EMBL" id="CAD6241560.1"/>
    </source>
</evidence>
<protein>
    <recommendedName>
        <fullName evidence="5">Ubiquitin-like protease family profile domain-containing protein</fullName>
    </recommendedName>
</protein>
<evidence type="ECO:0000256" key="1">
    <source>
        <dbReference type="ARBA" id="ARBA00005234"/>
    </source>
</evidence>
<dbReference type="AlphaFoldDB" id="A0A811PHQ4"/>
<keyword evidence="7" id="KW-1185">Reference proteome</keyword>
<keyword evidence="3" id="KW-0378">Hydrolase</keyword>
<evidence type="ECO:0000256" key="2">
    <source>
        <dbReference type="ARBA" id="ARBA00022670"/>
    </source>
</evidence>
<evidence type="ECO:0000259" key="5">
    <source>
        <dbReference type="PROSITE" id="PS50600"/>
    </source>
</evidence>
<feature type="region of interest" description="Disordered" evidence="4">
    <location>
        <begin position="418"/>
        <end position="440"/>
    </location>
</feature>
<reference evidence="6" key="1">
    <citation type="submission" date="2020-10" db="EMBL/GenBank/DDBJ databases">
        <authorList>
            <person name="Han B."/>
            <person name="Lu T."/>
            <person name="Zhao Q."/>
            <person name="Huang X."/>
            <person name="Zhao Y."/>
        </authorList>
    </citation>
    <scope>NUCLEOTIDE SEQUENCE</scope>
</reference>
<evidence type="ECO:0000313" key="7">
    <source>
        <dbReference type="Proteomes" id="UP000604825"/>
    </source>
</evidence>
<dbReference type="InterPro" id="IPR003653">
    <property type="entry name" value="Peptidase_C48_C"/>
</dbReference>
<keyword evidence="2" id="KW-0645">Protease</keyword>
<feature type="compositionally biased region" description="Polar residues" evidence="4">
    <location>
        <begin position="420"/>
        <end position="430"/>
    </location>
</feature>
<name>A0A811PHQ4_9POAL</name>
<evidence type="ECO:0000256" key="3">
    <source>
        <dbReference type="ARBA" id="ARBA00022801"/>
    </source>
</evidence>
<dbReference type="Gene3D" id="3.40.395.10">
    <property type="entry name" value="Adenoviral Proteinase, Chain A"/>
    <property type="match status" value="1"/>
</dbReference>
<dbReference type="SUPFAM" id="SSF54001">
    <property type="entry name" value="Cysteine proteinases"/>
    <property type="match status" value="1"/>
</dbReference>